<feature type="domain" description="Major vault protein repeat" evidence="8">
    <location>
        <begin position="175"/>
        <end position="221"/>
    </location>
</feature>
<organism evidence="11 12">
    <name type="scientific">Hyalangium minutum</name>
    <dbReference type="NCBI Taxonomy" id="394096"/>
    <lineage>
        <taxon>Bacteria</taxon>
        <taxon>Pseudomonadati</taxon>
        <taxon>Myxococcota</taxon>
        <taxon>Myxococcia</taxon>
        <taxon>Myxococcales</taxon>
        <taxon>Cystobacterineae</taxon>
        <taxon>Archangiaceae</taxon>
        <taxon>Hyalangium</taxon>
    </lineage>
</organism>
<dbReference type="EMBL" id="JMCB01000003">
    <property type="protein sequence ID" value="KFE69914.1"/>
    <property type="molecule type" value="Genomic_DNA"/>
</dbReference>
<evidence type="ECO:0000259" key="9">
    <source>
        <dbReference type="Pfam" id="PF17795"/>
    </source>
</evidence>
<dbReference type="GO" id="GO:0005737">
    <property type="term" value="C:cytoplasm"/>
    <property type="evidence" value="ECO:0007669"/>
    <property type="project" value="UniProtKB-SubCell"/>
</dbReference>
<dbReference type="InterPro" id="IPR021870">
    <property type="entry name" value="MVP_shoulder"/>
</dbReference>
<feature type="domain" description="Major vault protein repeat" evidence="6">
    <location>
        <begin position="225"/>
        <end position="269"/>
    </location>
</feature>
<dbReference type="AlphaFoldDB" id="A0A085WQF1"/>
<feature type="domain" description="Major vault protein repeat" evidence="6">
    <location>
        <begin position="117"/>
        <end position="161"/>
    </location>
</feature>
<evidence type="ECO:0000259" key="10">
    <source>
        <dbReference type="Pfam" id="PF17796"/>
    </source>
</evidence>
<evidence type="ECO:0000256" key="4">
    <source>
        <dbReference type="ARBA" id="ARBA00023274"/>
    </source>
</evidence>
<keyword evidence="4" id="KW-0687">Ribonucleoprotein</keyword>
<dbReference type="InterPro" id="IPR041136">
    <property type="entry name" value="Vault_4"/>
</dbReference>
<keyword evidence="3" id="KW-0677">Repeat</keyword>
<feature type="coiled-coil region" evidence="5">
    <location>
        <begin position="567"/>
        <end position="662"/>
    </location>
</feature>
<evidence type="ECO:0000256" key="5">
    <source>
        <dbReference type="SAM" id="Coils"/>
    </source>
</evidence>
<keyword evidence="2" id="KW-0963">Cytoplasm</keyword>
<dbReference type="Gene3D" id="2.30.30.620">
    <property type="match status" value="1"/>
</dbReference>
<dbReference type="InterPro" id="IPR036013">
    <property type="entry name" value="Band_7/SPFH_dom_sf"/>
</dbReference>
<dbReference type="PANTHER" id="PTHR14165">
    <property type="entry name" value="MAJOR VAULT PROTEIN"/>
    <property type="match status" value="1"/>
</dbReference>
<dbReference type="Pfam" id="PF11978">
    <property type="entry name" value="MVP_shoulder"/>
    <property type="match status" value="1"/>
</dbReference>
<dbReference type="InterPro" id="IPR039059">
    <property type="entry name" value="MVP"/>
</dbReference>
<evidence type="ECO:0000256" key="3">
    <source>
        <dbReference type="ARBA" id="ARBA00022737"/>
    </source>
</evidence>
<feature type="domain" description="Major vault protein repeat" evidence="9">
    <location>
        <begin position="369"/>
        <end position="429"/>
    </location>
</feature>
<dbReference type="Gene3D" id="2.30.30.560">
    <property type="match status" value="2"/>
</dbReference>
<sequence length="762" mass="84676">MPPPNNSSEAIQRISLKNREYAYIEDANRGVVLVEIGPKVLTLEAHLTLVTKSRMIELGTGSWCVVRNPVVREEGKVSLDDFGQARIAVGDREVRVGPQVFPLYPGEELEGEITPEYVLGVYDALRLRALTAFMDERTPGGPRRREAGDEWLVRGPGRYVPSAAVMVVSTEKARVLKETEYCIVLNPVDRTTGKIQEGRRKVISGPDVFFLEPGEQLEGDVRRKHVLSEMQGLKLQALDDFSEPEEGGEPRLRKAGDTWIVRGPRTYVPNEKVVIQKEIVALSLGQGEGLYVRDLRSGKVSLVQGPCQFMPEAHQELHEKRLSPDAEALLGLAPPAQAPHLAAVEGKEGKAPPRPSASASDRVDRTRAIVLRIEDNTSVLINDFETNHARVEFGPAKVMLRPYEDVTVLDLSGGTPKRPRQLKVLMLRLGPDFATDLFEVATRDHARLRIKLSYKWQFDVEGDSEKDKAIFRVNDFIGYVCENLASRIRQVAAENDFETFHKNASVLIRRAIFGVDEAGKARKDRLFSENKLRIIDIDIKDIAPVDDKTALKLREAIDTNIQIQLDASKQEAQAAAELKRIRSEEEKQLADISSHRKSEAERQSLIELQNKNHQLATLSHAKVEAEAQLEKARVESEEALARAEAEARASRIRTEAELERERMMSEVTLERQKKLNDLEVDRQARLAAVEADQFRQRVEALGGGENFVKAVAAQAQAAVVGGLDKVVFLPSGSNLNLFDSMQGLLGPGGKNGVTGDKNTGTH</sequence>
<dbReference type="Pfam" id="PF17796">
    <property type="entry name" value="Vault_4"/>
    <property type="match status" value="1"/>
</dbReference>
<evidence type="ECO:0000256" key="1">
    <source>
        <dbReference type="ARBA" id="ARBA00004496"/>
    </source>
</evidence>
<dbReference type="PANTHER" id="PTHR14165:SF3">
    <property type="entry name" value="MAJOR VAULT PROTEIN"/>
    <property type="match status" value="1"/>
</dbReference>
<evidence type="ECO:0000259" key="7">
    <source>
        <dbReference type="Pfam" id="PF11978"/>
    </source>
</evidence>
<evidence type="ECO:0000259" key="8">
    <source>
        <dbReference type="Pfam" id="PF17794"/>
    </source>
</evidence>
<evidence type="ECO:0000313" key="12">
    <source>
        <dbReference type="Proteomes" id="UP000028725"/>
    </source>
</evidence>
<keyword evidence="5" id="KW-0175">Coiled coil</keyword>
<dbReference type="InterPro" id="IPR041134">
    <property type="entry name" value="Vault_2"/>
</dbReference>
<dbReference type="CDD" id="cd08825">
    <property type="entry name" value="MVP_shoulder"/>
    <property type="match status" value="1"/>
</dbReference>
<dbReference type="Pfam" id="PF01505">
    <property type="entry name" value="Vault"/>
    <property type="match status" value="2"/>
</dbReference>
<evidence type="ECO:0000256" key="2">
    <source>
        <dbReference type="ARBA" id="ARBA00022490"/>
    </source>
</evidence>
<feature type="domain" description="Major vault protein shoulder" evidence="7">
    <location>
        <begin position="430"/>
        <end position="546"/>
    </location>
</feature>
<comment type="subcellular location">
    <subcellularLocation>
        <location evidence="1">Cytoplasm</location>
    </subcellularLocation>
</comment>
<comment type="caution">
    <text evidence="11">The sequence shown here is derived from an EMBL/GenBank/DDBJ whole genome shotgun (WGS) entry which is preliminary data.</text>
</comment>
<dbReference type="PROSITE" id="PS51224">
    <property type="entry name" value="MVP"/>
    <property type="match status" value="4"/>
</dbReference>
<dbReference type="Gene3D" id="2.30.30.550">
    <property type="entry name" value="Major Vault Protein repeat"/>
    <property type="match status" value="2"/>
</dbReference>
<dbReference type="GO" id="GO:1990904">
    <property type="term" value="C:ribonucleoprotein complex"/>
    <property type="evidence" value="ECO:0007669"/>
    <property type="project" value="UniProtKB-KW"/>
</dbReference>
<proteinExistence type="predicted"/>
<dbReference type="Pfam" id="PF17795">
    <property type="entry name" value="Vault_3"/>
    <property type="match status" value="1"/>
</dbReference>
<accession>A0A085WQF1</accession>
<feature type="domain" description="Major vault protein repeat" evidence="10">
    <location>
        <begin position="281"/>
        <end position="333"/>
    </location>
</feature>
<evidence type="ECO:0008006" key="13">
    <source>
        <dbReference type="Google" id="ProtNLM"/>
    </source>
</evidence>
<dbReference type="InterPro" id="IPR041139">
    <property type="entry name" value="MVP_rep_dom"/>
</dbReference>
<dbReference type="Proteomes" id="UP000028725">
    <property type="component" value="Unassembled WGS sequence"/>
</dbReference>
<dbReference type="InterPro" id="IPR043179">
    <property type="entry name" value="Vault_2_sf"/>
</dbReference>
<evidence type="ECO:0000259" key="6">
    <source>
        <dbReference type="Pfam" id="PF01505"/>
    </source>
</evidence>
<reference evidence="11 12" key="1">
    <citation type="submission" date="2014-04" db="EMBL/GenBank/DDBJ databases">
        <title>Genome assembly of Hyalangium minutum DSM 14724.</title>
        <authorList>
            <person name="Sharma G."/>
            <person name="Subramanian S."/>
        </authorList>
    </citation>
    <scope>NUCLEOTIDE SEQUENCE [LARGE SCALE GENOMIC DNA]</scope>
    <source>
        <strain evidence="11 12">DSM 14724</strain>
    </source>
</reference>
<keyword evidence="12" id="KW-1185">Reference proteome</keyword>
<gene>
    <name evidence="11" type="ORF">DB31_4956</name>
</gene>
<protein>
    <recommendedName>
        <fullName evidence="13">Major vault protein</fullName>
    </recommendedName>
</protein>
<dbReference type="Pfam" id="PF17794">
    <property type="entry name" value="Vault_2"/>
    <property type="match status" value="2"/>
</dbReference>
<name>A0A085WQF1_9BACT</name>
<dbReference type="InterPro" id="IPR043023">
    <property type="entry name" value="MVP_rep_sf"/>
</dbReference>
<dbReference type="Gene3D" id="3.30.479.30">
    <property type="entry name" value="Band 7 domain"/>
    <property type="match status" value="1"/>
</dbReference>
<dbReference type="InterPro" id="IPR002499">
    <property type="entry name" value="Vault_N"/>
</dbReference>
<evidence type="ECO:0000313" key="11">
    <source>
        <dbReference type="EMBL" id="KFE69914.1"/>
    </source>
</evidence>
<dbReference type="InterPro" id="IPR040989">
    <property type="entry name" value="Vault_3"/>
</dbReference>
<dbReference type="STRING" id="394096.DB31_4956"/>
<dbReference type="Gene3D" id="6.10.250.720">
    <property type="match status" value="1"/>
</dbReference>
<dbReference type="Gene3D" id="2.30.30.570">
    <property type="match status" value="2"/>
</dbReference>
<feature type="domain" description="Major vault protein repeat" evidence="8">
    <location>
        <begin position="55"/>
        <end position="113"/>
    </location>
</feature>